<dbReference type="AlphaFoldDB" id="A0AA38MF17"/>
<feature type="region of interest" description="Disordered" evidence="1">
    <location>
        <begin position="38"/>
        <end position="65"/>
    </location>
</feature>
<sequence>MAPSTTVQETKGNCYAVPPPRRCFLYLQRTAGGRELQNEQRFWSRSGRRKREKETSETGDEKTKSYLNKKGLRMWPPLPQADFLPKMASPATK</sequence>
<proteinExistence type="predicted"/>
<feature type="compositionally biased region" description="Basic and acidic residues" evidence="1">
    <location>
        <begin position="52"/>
        <end position="64"/>
    </location>
</feature>
<dbReference type="Proteomes" id="UP001168821">
    <property type="component" value="Unassembled WGS sequence"/>
</dbReference>
<comment type="caution">
    <text evidence="2">The sequence shown here is derived from an EMBL/GenBank/DDBJ whole genome shotgun (WGS) entry which is preliminary data.</text>
</comment>
<protein>
    <submittedName>
        <fullName evidence="2">Uncharacterized protein</fullName>
    </submittedName>
</protein>
<reference evidence="2" key="1">
    <citation type="journal article" date="2023" name="G3 (Bethesda)">
        <title>Whole genome assemblies of Zophobas morio and Tenebrio molitor.</title>
        <authorList>
            <person name="Kaur S."/>
            <person name="Stinson S.A."/>
            <person name="diCenzo G.C."/>
        </authorList>
    </citation>
    <scope>NUCLEOTIDE SEQUENCE</scope>
    <source>
        <strain evidence="2">QUZm001</strain>
    </source>
</reference>
<gene>
    <name evidence="2" type="ORF">Zmor_012846</name>
</gene>
<keyword evidence="3" id="KW-1185">Reference proteome</keyword>
<evidence type="ECO:0000313" key="3">
    <source>
        <dbReference type="Proteomes" id="UP001168821"/>
    </source>
</evidence>
<name>A0AA38MF17_9CUCU</name>
<evidence type="ECO:0000256" key="1">
    <source>
        <dbReference type="SAM" id="MobiDB-lite"/>
    </source>
</evidence>
<dbReference type="EMBL" id="JALNTZ010000004">
    <property type="protein sequence ID" value="KAJ3653604.1"/>
    <property type="molecule type" value="Genomic_DNA"/>
</dbReference>
<evidence type="ECO:0000313" key="2">
    <source>
        <dbReference type="EMBL" id="KAJ3653604.1"/>
    </source>
</evidence>
<organism evidence="2 3">
    <name type="scientific">Zophobas morio</name>
    <dbReference type="NCBI Taxonomy" id="2755281"/>
    <lineage>
        <taxon>Eukaryota</taxon>
        <taxon>Metazoa</taxon>
        <taxon>Ecdysozoa</taxon>
        <taxon>Arthropoda</taxon>
        <taxon>Hexapoda</taxon>
        <taxon>Insecta</taxon>
        <taxon>Pterygota</taxon>
        <taxon>Neoptera</taxon>
        <taxon>Endopterygota</taxon>
        <taxon>Coleoptera</taxon>
        <taxon>Polyphaga</taxon>
        <taxon>Cucujiformia</taxon>
        <taxon>Tenebrionidae</taxon>
        <taxon>Zophobas</taxon>
    </lineage>
</organism>
<accession>A0AA38MF17</accession>